<dbReference type="PANTHER" id="PTHR15225:SF4">
    <property type="entry name" value="N-MYC-INTERACTOR"/>
    <property type="match status" value="1"/>
</dbReference>
<dbReference type="PROSITE" id="PS50102">
    <property type="entry name" value="RRM"/>
    <property type="match status" value="1"/>
</dbReference>
<keyword evidence="15" id="KW-1185">Reference proteome</keyword>
<dbReference type="InterPro" id="IPR000504">
    <property type="entry name" value="RRM_dom"/>
</dbReference>
<evidence type="ECO:0000313" key="15">
    <source>
        <dbReference type="Proteomes" id="UP000827986"/>
    </source>
</evidence>
<feature type="coiled-coil region" evidence="11">
    <location>
        <begin position="27"/>
        <end position="124"/>
    </location>
</feature>
<evidence type="ECO:0000259" key="13">
    <source>
        <dbReference type="PROSITE" id="PS50102"/>
    </source>
</evidence>
<evidence type="ECO:0000256" key="9">
    <source>
        <dbReference type="ARBA" id="ARBA00023242"/>
    </source>
</evidence>
<dbReference type="GO" id="GO:0005576">
    <property type="term" value="C:extracellular region"/>
    <property type="evidence" value="ECO:0007669"/>
    <property type="project" value="UniProtKB-SubCell"/>
</dbReference>
<comment type="similarity">
    <text evidence="4">Belongs to the NMI family.</text>
</comment>
<evidence type="ECO:0000256" key="12">
    <source>
        <dbReference type="SAM" id="MobiDB-lite"/>
    </source>
</evidence>
<dbReference type="SUPFAM" id="SSF54928">
    <property type="entry name" value="RNA-binding domain, RBD"/>
    <property type="match status" value="1"/>
</dbReference>
<organism evidence="14 15">
    <name type="scientific">Mauremys mutica</name>
    <name type="common">yellowpond turtle</name>
    <dbReference type="NCBI Taxonomy" id="74926"/>
    <lineage>
        <taxon>Eukaryota</taxon>
        <taxon>Metazoa</taxon>
        <taxon>Chordata</taxon>
        <taxon>Craniata</taxon>
        <taxon>Vertebrata</taxon>
        <taxon>Euteleostomi</taxon>
        <taxon>Archelosauria</taxon>
        <taxon>Testudinata</taxon>
        <taxon>Testudines</taxon>
        <taxon>Cryptodira</taxon>
        <taxon>Durocryptodira</taxon>
        <taxon>Testudinoidea</taxon>
        <taxon>Geoemydidae</taxon>
        <taxon>Geoemydinae</taxon>
        <taxon>Mauremys</taxon>
    </lineage>
</organism>
<name>A0A9D3XRS0_9SAUR</name>
<dbReference type="Gene3D" id="3.30.70.330">
    <property type="match status" value="2"/>
</dbReference>
<accession>A0A9D3XRS0</accession>
<dbReference type="EMBL" id="JAHDVG010000464">
    <property type="protein sequence ID" value="KAH1184893.1"/>
    <property type="molecule type" value="Genomic_DNA"/>
</dbReference>
<dbReference type="CDD" id="cd12546">
    <property type="entry name" value="RRM_RBM43"/>
    <property type="match status" value="1"/>
</dbReference>
<dbReference type="Pfam" id="PF07334">
    <property type="entry name" value="IFP_35_N"/>
    <property type="match status" value="1"/>
</dbReference>
<comment type="caution">
    <text evidence="14">The sequence shown here is derived from an EMBL/GenBank/DDBJ whole genome shotgun (WGS) entry which is preliminary data.</text>
</comment>
<keyword evidence="9" id="KW-0539">Nucleus</keyword>
<dbReference type="GO" id="GO:0005737">
    <property type="term" value="C:cytoplasm"/>
    <property type="evidence" value="ECO:0007669"/>
    <property type="project" value="UniProtKB-SubCell"/>
</dbReference>
<dbReference type="GO" id="GO:0005634">
    <property type="term" value="C:nucleus"/>
    <property type="evidence" value="ECO:0007669"/>
    <property type="project" value="UniProtKB-SubCell"/>
</dbReference>
<keyword evidence="10" id="KW-0694">RNA-binding</keyword>
<evidence type="ECO:0000256" key="6">
    <source>
        <dbReference type="ARBA" id="ARBA00022525"/>
    </source>
</evidence>
<evidence type="ECO:0000256" key="1">
    <source>
        <dbReference type="ARBA" id="ARBA00004123"/>
    </source>
</evidence>
<dbReference type="Pfam" id="PF07292">
    <property type="entry name" value="NID"/>
    <property type="match status" value="3"/>
</dbReference>
<dbReference type="InterPro" id="IPR009938">
    <property type="entry name" value="Nmi/IFP35_N"/>
</dbReference>
<dbReference type="AlphaFoldDB" id="A0A9D3XRS0"/>
<protein>
    <recommendedName>
        <fullName evidence="13">RRM domain-containing protein</fullName>
    </recommendedName>
</protein>
<gene>
    <name evidence="14" type="ORF">KIL84_012834</name>
</gene>
<keyword evidence="6" id="KW-0964">Secreted</keyword>
<keyword evidence="7" id="KW-0399">Innate immunity</keyword>
<evidence type="ECO:0000256" key="2">
    <source>
        <dbReference type="ARBA" id="ARBA00004496"/>
    </source>
</evidence>
<evidence type="ECO:0000256" key="3">
    <source>
        <dbReference type="ARBA" id="ARBA00004613"/>
    </source>
</evidence>
<evidence type="ECO:0000256" key="5">
    <source>
        <dbReference type="ARBA" id="ARBA00022490"/>
    </source>
</evidence>
<dbReference type="PANTHER" id="PTHR15225">
    <property type="entry name" value="INTERFERON-INDUCED PROTEIN 35/NMI N-MYC/STAT INTERACTING PROTEIN"/>
    <property type="match status" value="1"/>
</dbReference>
<keyword evidence="8" id="KW-0391">Immunity</keyword>
<feature type="domain" description="RRM" evidence="13">
    <location>
        <begin position="438"/>
        <end position="525"/>
    </location>
</feature>
<evidence type="ECO:0000313" key="14">
    <source>
        <dbReference type="EMBL" id="KAH1184893.1"/>
    </source>
</evidence>
<dbReference type="InterPro" id="IPR012677">
    <property type="entry name" value="Nucleotide-bd_a/b_plait_sf"/>
</dbReference>
<keyword evidence="11" id="KW-0175">Coiled coil</keyword>
<evidence type="ECO:0000256" key="10">
    <source>
        <dbReference type="PROSITE-ProRule" id="PRU00176"/>
    </source>
</evidence>
<feature type="region of interest" description="Disordered" evidence="12">
    <location>
        <begin position="595"/>
        <end position="618"/>
    </location>
</feature>
<dbReference type="GO" id="GO:0003723">
    <property type="term" value="F:RNA binding"/>
    <property type="evidence" value="ECO:0007669"/>
    <property type="project" value="UniProtKB-UniRule"/>
</dbReference>
<dbReference type="InterPro" id="IPR009909">
    <property type="entry name" value="Nmi/IFP35_dom"/>
</dbReference>
<feature type="compositionally biased region" description="Basic and acidic residues" evidence="12">
    <location>
        <begin position="603"/>
        <end position="618"/>
    </location>
</feature>
<evidence type="ECO:0000256" key="7">
    <source>
        <dbReference type="ARBA" id="ARBA00022588"/>
    </source>
</evidence>
<dbReference type="GO" id="GO:0045087">
    <property type="term" value="P:innate immune response"/>
    <property type="evidence" value="ECO:0007669"/>
    <property type="project" value="UniProtKB-KW"/>
</dbReference>
<evidence type="ECO:0000256" key="8">
    <source>
        <dbReference type="ARBA" id="ARBA00022859"/>
    </source>
</evidence>
<dbReference type="Proteomes" id="UP000827986">
    <property type="component" value="Unassembled WGS sequence"/>
</dbReference>
<sequence>MDLTSQPCSLKDDSINLKVTDHSGTQIDEVVNLKEELEKWKERLEKAEKQKDERLLLKLSADKERDQAQDELKKLMDLEEEQNKENMIKKENQERNLAVVKQQNIELQKEIQKLKDDLAAKSSKLSQDFRIKREIPKKKMKFTRMENAESDDTFLNTCCLFHIAAKIPFRLQQRQALLTFEEEDVAQKLIRRGKHTVSLDNEKIELKAVPVTLETGVKFELHVTLSGEKINVSEVPDIPIPDEWIRDKIELNFYKSKRGGGGGEVKDVRYDRRSRTAMITFLKPGVADNCVRCTKHPFYINEKRFMLSVSPRIEKHLEKFQIFSGISKRTILLSGIQEVEEDEESMQDMIEIHFQKPSNGGGEIENIKYVATGTKLAYFEEDTENGQHNAITCPPIGRQSTSGFLHFHMTDERYPQSVSLQFSSVSFDATGRAAKSEKTIVVSGIPDGIVKDDVMVDILMIHFQKSKNRGGDVKDVVYPTTIKGVAYIIFEDQEVTENVLQKDEHRLEDKRLGRYYPLKISLSSEHVFTCVSSVLDLSIFGDKYILEDLVQELQKIIPALSFSPLQSNGQISVQGSFPAIKSLKDNLLLKANSLSRKGKRGERKPDQRPNSRTEKRGLFVEPNNTFVHNVNREEQVVVLDTDIYCYMKHFLYKESLAKYNVVSREVTDGEITTIYLENARASSDSRELERAKEGIEDLSAKLHCRLRKERFSLDGNTRSERLKYKQAFESIKSRFPKVLVIPYDTHIDVIGSSSETYEFTQEVGRTVKSHFQKRFRR</sequence>
<evidence type="ECO:0000256" key="4">
    <source>
        <dbReference type="ARBA" id="ARBA00010081"/>
    </source>
</evidence>
<evidence type="ECO:0000256" key="11">
    <source>
        <dbReference type="SAM" id="Coils"/>
    </source>
</evidence>
<keyword evidence="5" id="KW-0963">Cytoplasm</keyword>
<proteinExistence type="inferred from homology"/>
<comment type="subcellular location">
    <subcellularLocation>
        <location evidence="2">Cytoplasm</location>
    </subcellularLocation>
    <subcellularLocation>
        <location evidence="1">Nucleus</location>
    </subcellularLocation>
    <subcellularLocation>
        <location evidence="3">Secreted</location>
    </subcellularLocation>
</comment>
<dbReference type="InterPro" id="IPR035979">
    <property type="entry name" value="RBD_domain_sf"/>
</dbReference>
<reference evidence="14" key="1">
    <citation type="submission" date="2021-09" db="EMBL/GenBank/DDBJ databases">
        <title>The genome of Mauremys mutica provides insights into the evolution of semi-aquatic lifestyle.</title>
        <authorList>
            <person name="Gong S."/>
            <person name="Gao Y."/>
        </authorList>
    </citation>
    <scope>NUCLEOTIDE SEQUENCE</scope>
    <source>
        <strain evidence="14">MM-2020</strain>
        <tissue evidence="14">Muscle</tissue>
    </source>
</reference>